<sequence length="305" mass="34300">MTTLYENAFRTGSRIEGKWNGRVYIVERQLGAGANGLVMLVSRGRSQYALKAGFETIDHQSEINVLKTLSGGETSFRHYLVDVDDFVYQGKTIPFSVLRYIDGATLSTFLQKNGPDWIFVIGTKLLKKLTELHGAGFVFGDLKLENMLISGYGDVELIDFGGVTPKGNSIKQLTEVYDRGYWGMGSRVAEESYDLFAFAILILNALDKQNRFASYRNSLPQNRNKDDLLEMIRGNPHARTVSLFLTKALTGEISSSREAFRLWKSLIVQSRGRSGLHPVRTPWLKVSLAASLLLFGITVYRYLLY</sequence>
<keyword evidence="1" id="KW-0067">ATP-binding</keyword>
<dbReference type="Proteomes" id="UP001519287">
    <property type="component" value="Unassembled WGS sequence"/>
</dbReference>
<reference evidence="4 5" key="1">
    <citation type="submission" date="2021-03" db="EMBL/GenBank/DDBJ databases">
        <title>Genomic Encyclopedia of Type Strains, Phase IV (KMG-IV): sequencing the most valuable type-strain genomes for metagenomic binning, comparative biology and taxonomic classification.</title>
        <authorList>
            <person name="Goeker M."/>
        </authorList>
    </citation>
    <scope>NUCLEOTIDE SEQUENCE [LARGE SCALE GENOMIC DNA]</scope>
    <source>
        <strain evidence="4 5">DSM 26048</strain>
    </source>
</reference>
<comment type="caution">
    <text evidence="4">The sequence shown here is derived from an EMBL/GenBank/DDBJ whole genome shotgun (WGS) entry which is preliminary data.</text>
</comment>
<evidence type="ECO:0000259" key="3">
    <source>
        <dbReference type="PROSITE" id="PS50011"/>
    </source>
</evidence>
<dbReference type="RefSeq" id="WP_209978323.1">
    <property type="nucleotide sequence ID" value="NZ_JAGGLB010000045.1"/>
</dbReference>
<protein>
    <submittedName>
        <fullName evidence="4">Serine/threonine-protein kinase</fullName>
        <ecNumber evidence="4">2.7.11.1</ecNumber>
    </submittedName>
</protein>
<evidence type="ECO:0000256" key="1">
    <source>
        <dbReference type="PROSITE-ProRule" id="PRU10141"/>
    </source>
</evidence>
<dbReference type="PANTHER" id="PTHR44167:SF25">
    <property type="entry name" value="PROTEIN KINASE DOMAIN CONTAINING PROTEIN"/>
    <property type="match status" value="1"/>
</dbReference>
<dbReference type="GO" id="GO:0004674">
    <property type="term" value="F:protein serine/threonine kinase activity"/>
    <property type="evidence" value="ECO:0007669"/>
    <property type="project" value="UniProtKB-EC"/>
</dbReference>
<dbReference type="PROSITE" id="PS50011">
    <property type="entry name" value="PROTEIN_KINASE_DOM"/>
    <property type="match status" value="1"/>
</dbReference>
<keyword evidence="1" id="KW-0547">Nucleotide-binding</keyword>
<gene>
    <name evidence="4" type="ORF">J2Z66_007804</name>
</gene>
<dbReference type="PROSITE" id="PS00107">
    <property type="entry name" value="PROTEIN_KINASE_ATP"/>
    <property type="match status" value="1"/>
</dbReference>
<dbReference type="PANTHER" id="PTHR44167">
    <property type="entry name" value="OVARIAN-SPECIFIC SERINE/THREONINE-PROTEIN KINASE LOK-RELATED"/>
    <property type="match status" value="1"/>
</dbReference>
<dbReference type="InterPro" id="IPR017441">
    <property type="entry name" value="Protein_kinase_ATP_BS"/>
</dbReference>
<dbReference type="Pfam" id="PF00069">
    <property type="entry name" value="Pkinase"/>
    <property type="match status" value="1"/>
</dbReference>
<dbReference type="InterPro" id="IPR000719">
    <property type="entry name" value="Prot_kinase_dom"/>
</dbReference>
<name>A0ABS4JA77_9BACL</name>
<organism evidence="4 5">
    <name type="scientific">Paenibacillus eucommiae</name>
    <dbReference type="NCBI Taxonomy" id="1355755"/>
    <lineage>
        <taxon>Bacteria</taxon>
        <taxon>Bacillati</taxon>
        <taxon>Bacillota</taxon>
        <taxon>Bacilli</taxon>
        <taxon>Bacillales</taxon>
        <taxon>Paenibacillaceae</taxon>
        <taxon>Paenibacillus</taxon>
    </lineage>
</organism>
<feature type="domain" description="Protein kinase" evidence="3">
    <location>
        <begin position="24"/>
        <end position="284"/>
    </location>
</feature>
<keyword evidence="2" id="KW-0472">Membrane</keyword>
<feature type="binding site" evidence="1">
    <location>
        <position position="51"/>
    </location>
    <ligand>
        <name>ATP</name>
        <dbReference type="ChEBI" id="CHEBI:30616"/>
    </ligand>
</feature>
<keyword evidence="4" id="KW-0808">Transferase</keyword>
<dbReference type="Gene3D" id="1.10.510.10">
    <property type="entry name" value="Transferase(Phosphotransferase) domain 1"/>
    <property type="match status" value="1"/>
</dbReference>
<dbReference type="SMART" id="SM00220">
    <property type="entry name" value="S_TKc"/>
    <property type="match status" value="1"/>
</dbReference>
<keyword evidence="4" id="KW-0418">Kinase</keyword>
<evidence type="ECO:0000313" key="4">
    <source>
        <dbReference type="EMBL" id="MBP1996160.1"/>
    </source>
</evidence>
<proteinExistence type="predicted"/>
<dbReference type="SUPFAM" id="SSF56112">
    <property type="entry name" value="Protein kinase-like (PK-like)"/>
    <property type="match status" value="1"/>
</dbReference>
<dbReference type="InterPro" id="IPR011009">
    <property type="entry name" value="Kinase-like_dom_sf"/>
</dbReference>
<dbReference type="EC" id="2.7.11.1" evidence="4"/>
<evidence type="ECO:0000256" key="2">
    <source>
        <dbReference type="SAM" id="Phobius"/>
    </source>
</evidence>
<dbReference type="EMBL" id="JAGGLB010000045">
    <property type="protein sequence ID" value="MBP1996160.1"/>
    <property type="molecule type" value="Genomic_DNA"/>
</dbReference>
<accession>A0ABS4JA77</accession>
<keyword evidence="5" id="KW-1185">Reference proteome</keyword>
<keyword evidence="2" id="KW-0812">Transmembrane</keyword>
<feature type="transmembrane region" description="Helical" evidence="2">
    <location>
        <begin position="283"/>
        <end position="303"/>
    </location>
</feature>
<keyword evidence="2" id="KW-1133">Transmembrane helix</keyword>
<evidence type="ECO:0000313" key="5">
    <source>
        <dbReference type="Proteomes" id="UP001519287"/>
    </source>
</evidence>